<evidence type="ECO:0000313" key="2">
    <source>
        <dbReference type="EMBL" id="KAI5388489.1"/>
    </source>
</evidence>
<feature type="compositionally biased region" description="Polar residues" evidence="1">
    <location>
        <begin position="452"/>
        <end position="477"/>
    </location>
</feature>
<dbReference type="EMBL" id="JAMSHJ010000007">
    <property type="protein sequence ID" value="KAI5388489.1"/>
    <property type="molecule type" value="Genomic_DNA"/>
</dbReference>
<keyword evidence="3" id="KW-1185">Reference proteome</keyword>
<dbReference type="Gramene" id="Psat07G0425100-T1">
    <property type="protein sequence ID" value="KAI5388489.1"/>
    <property type="gene ID" value="KIW84_074251"/>
</dbReference>
<evidence type="ECO:0000256" key="1">
    <source>
        <dbReference type="SAM" id="MobiDB-lite"/>
    </source>
</evidence>
<evidence type="ECO:0000313" key="3">
    <source>
        <dbReference type="Proteomes" id="UP001058974"/>
    </source>
</evidence>
<feature type="compositionally biased region" description="Low complexity" evidence="1">
    <location>
        <begin position="519"/>
        <end position="530"/>
    </location>
</feature>
<sequence>MRDDDEKVDAHAMLGYGYLLPWMAHWNHTSYMSAINPGWSGSTSVGPEVRSDRSVDVVGVVGEANGVTKVGFGSKPSLVSGVSEKLKGRLPFQREEKSVFGKVYGKSGTESCSGDDRVSPSRVRLPLVSAPHKIETSVEKCQLLSQRVPMRSLRDTEPKNLTLFTPVNNSVKSASDVVLTNVRDNGKSAMNEVTGGPREVYPSSYSSAPQEHYTSTKFHSYSSPSVHEKQMSSRLDHQRYSLSRLMRGSFTCFPHVPIADSDDDGHNVVRSQHHMIQNLIANPNISNQTSLLESTKPTNVYSSVEQVPQSVYGVKDASKYTNLDSVEELSRGLPRISQATHRFLMSKIPGVNLSDKGQFFRESMPPIKFKGNNFNEIIDLSPNPPTSDHTKLETLRSSVKREGKENISDFKFPTSVANESTPEPDTMDIGTLHENNNLSGEAPMLSNKCSKDSQNSLSTLGATTSARGKNLEKSGNINEEPRELLTLASPVDMETSTSRTRSLDVDQLLSNEKGHARSKSSNSSLGSDPSSRWVKRLKLCSLEHAALGTKSENIGETSHAKLTNVFSKTMKDGKTNLEAETVYNDEGHAEGQTVLEPPLVLSNAESSFTEAKEAVEITLSHPWIQRWSHNRAACSKKRHETVENRDSKSSNSAAGELKNKPFPSVAAMALMGKAMNSLNPSELTKKGPVIVWNMKGL</sequence>
<feature type="region of interest" description="Disordered" evidence="1">
    <location>
        <begin position="380"/>
        <end position="530"/>
    </location>
</feature>
<evidence type="ECO:0008006" key="4">
    <source>
        <dbReference type="Google" id="ProtNLM"/>
    </source>
</evidence>
<proteinExistence type="predicted"/>
<organism evidence="2 3">
    <name type="scientific">Pisum sativum</name>
    <name type="common">Garden pea</name>
    <name type="synonym">Lathyrus oleraceus</name>
    <dbReference type="NCBI Taxonomy" id="3888"/>
    <lineage>
        <taxon>Eukaryota</taxon>
        <taxon>Viridiplantae</taxon>
        <taxon>Streptophyta</taxon>
        <taxon>Embryophyta</taxon>
        <taxon>Tracheophyta</taxon>
        <taxon>Spermatophyta</taxon>
        <taxon>Magnoliopsida</taxon>
        <taxon>eudicotyledons</taxon>
        <taxon>Gunneridae</taxon>
        <taxon>Pentapetalae</taxon>
        <taxon>rosids</taxon>
        <taxon>fabids</taxon>
        <taxon>Fabales</taxon>
        <taxon>Fabaceae</taxon>
        <taxon>Papilionoideae</taxon>
        <taxon>50 kb inversion clade</taxon>
        <taxon>NPAAA clade</taxon>
        <taxon>Hologalegina</taxon>
        <taxon>IRL clade</taxon>
        <taxon>Fabeae</taxon>
        <taxon>Lathyrus</taxon>
    </lineage>
</organism>
<dbReference type="Gramene" id="Psat7g184200.3">
    <property type="protein sequence ID" value="Psat7g184200.3.cds"/>
    <property type="gene ID" value="Psat7g184200"/>
</dbReference>
<accession>A0A9D4VTA6</accession>
<comment type="caution">
    <text evidence="2">The sequence shown here is derived from an EMBL/GenBank/DDBJ whole genome shotgun (WGS) entry which is preliminary data.</text>
</comment>
<protein>
    <recommendedName>
        <fullName evidence="4">F-box protein</fullName>
    </recommendedName>
</protein>
<reference evidence="2 3" key="1">
    <citation type="journal article" date="2022" name="Nat. Genet.">
        <title>Improved pea reference genome and pan-genome highlight genomic features and evolutionary characteristics.</title>
        <authorList>
            <person name="Yang T."/>
            <person name="Liu R."/>
            <person name="Luo Y."/>
            <person name="Hu S."/>
            <person name="Wang D."/>
            <person name="Wang C."/>
            <person name="Pandey M.K."/>
            <person name="Ge S."/>
            <person name="Xu Q."/>
            <person name="Li N."/>
            <person name="Li G."/>
            <person name="Huang Y."/>
            <person name="Saxena R.K."/>
            <person name="Ji Y."/>
            <person name="Li M."/>
            <person name="Yan X."/>
            <person name="He Y."/>
            <person name="Liu Y."/>
            <person name="Wang X."/>
            <person name="Xiang C."/>
            <person name="Varshney R.K."/>
            <person name="Ding H."/>
            <person name="Gao S."/>
            <person name="Zong X."/>
        </authorList>
    </citation>
    <scope>NUCLEOTIDE SEQUENCE [LARGE SCALE GENOMIC DNA]</scope>
    <source>
        <strain evidence="2 3">cv. Zhongwan 6</strain>
    </source>
</reference>
<feature type="region of interest" description="Disordered" evidence="1">
    <location>
        <begin position="635"/>
        <end position="658"/>
    </location>
</feature>
<dbReference type="PANTHER" id="PTHR36062">
    <property type="entry name" value="OS01G0687300 PROTEIN"/>
    <property type="match status" value="1"/>
</dbReference>
<dbReference type="AlphaFoldDB" id="A0A9D4VTA6"/>
<dbReference type="OrthoDB" id="649277at2759"/>
<name>A0A9D4VTA6_PEA</name>
<gene>
    <name evidence="2" type="ORF">KIW84_074251</name>
</gene>
<dbReference type="Proteomes" id="UP001058974">
    <property type="component" value="Chromosome 7"/>
</dbReference>
<dbReference type="GO" id="GO:0010099">
    <property type="term" value="P:regulation of photomorphogenesis"/>
    <property type="evidence" value="ECO:0007669"/>
    <property type="project" value="InterPro"/>
</dbReference>
<dbReference type="PANTHER" id="PTHR36062:SF1">
    <property type="entry name" value="OS01G0687300 PROTEIN"/>
    <property type="match status" value="1"/>
</dbReference>
<dbReference type="InterPro" id="IPR037476">
    <property type="entry name" value="PCH1"/>
</dbReference>
<feature type="region of interest" description="Disordered" evidence="1">
    <location>
        <begin position="188"/>
        <end position="208"/>
    </location>
</feature>
<dbReference type="Gramene" id="Psat7g184200.1">
    <property type="protein sequence ID" value="Psat7g184200.1.cds"/>
    <property type="gene ID" value="Psat7g184200"/>
</dbReference>
<feature type="compositionally biased region" description="Basic and acidic residues" evidence="1">
    <location>
        <begin position="388"/>
        <end position="408"/>
    </location>
</feature>